<proteinExistence type="predicted"/>
<dbReference type="OrthoDB" id="5917530at2759"/>
<gene>
    <name evidence="2" type="ORF">EVAR_59323_1</name>
</gene>
<keyword evidence="1" id="KW-0812">Transmembrane</keyword>
<accession>A0A4C1YQZ7</accession>
<keyword evidence="1" id="KW-0472">Membrane</keyword>
<dbReference type="EMBL" id="BGZK01001337">
    <property type="protein sequence ID" value="GBP77580.1"/>
    <property type="molecule type" value="Genomic_DNA"/>
</dbReference>
<dbReference type="AlphaFoldDB" id="A0A4C1YQZ7"/>
<organism evidence="2 3">
    <name type="scientific">Eumeta variegata</name>
    <name type="common">Bagworm moth</name>
    <name type="synonym">Eumeta japonica</name>
    <dbReference type="NCBI Taxonomy" id="151549"/>
    <lineage>
        <taxon>Eukaryota</taxon>
        <taxon>Metazoa</taxon>
        <taxon>Ecdysozoa</taxon>
        <taxon>Arthropoda</taxon>
        <taxon>Hexapoda</taxon>
        <taxon>Insecta</taxon>
        <taxon>Pterygota</taxon>
        <taxon>Neoptera</taxon>
        <taxon>Endopterygota</taxon>
        <taxon>Lepidoptera</taxon>
        <taxon>Glossata</taxon>
        <taxon>Ditrysia</taxon>
        <taxon>Tineoidea</taxon>
        <taxon>Psychidae</taxon>
        <taxon>Oiketicinae</taxon>
        <taxon>Eumeta</taxon>
    </lineage>
</organism>
<evidence type="ECO:0000313" key="2">
    <source>
        <dbReference type="EMBL" id="GBP77580.1"/>
    </source>
</evidence>
<feature type="transmembrane region" description="Helical" evidence="1">
    <location>
        <begin position="55"/>
        <end position="74"/>
    </location>
</feature>
<evidence type="ECO:0000313" key="3">
    <source>
        <dbReference type="Proteomes" id="UP000299102"/>
    </source>
</evidence>
<comment type="caution">
    <text evidence="2">The sequence shown here is derived from an EMBL/GenBank/DDBJ whole genome shotgun (WGS) entry which is preliminary data.</text>
</comment>
<evidence type="ECO:0000256" key="1">
    <source>
        <dbReference type="SAM" id="Phobius"/>
    </source>
</evidence>
<sequence length="99" mass="11155">MWDTFVNLGRCLEIDDNDCDQFSTHAGSAGRLKSQGNKKIAQECVLEMSYGVSYFLAWFVVLVNFVATASFFWYSRKRKGDKAATDELAMADEPTIIGR</sequence>
<dbReference type="Proteomes" id="UP000299102">
    <property type="component" value="Unassembled WGS sequence"/>
</dbReference>
<protein>
    <submittedName>
        <fullName evidence="2">Uncharacterized protein</fullName>
    </submittedName>
</protein>
<keyword evidence="3" id="KW-1185">Reference proteome</keyword>
<name>A0A4C1YQZ7_EUMVA</name>
<reference evidence="2 3" key="1">
    <citation type="journal article" date="2019" name="Commun. Biol.">
        <title>The bagworm genome reveals a unique fibroin gene that provides high tensile strength.</title>
        <authorList>
            <person name="Kono N."/>
            <person name="Nakamura H."/>
            <person name="Ohtoshi R."/>
            <person name="Tomita M."/>
            <person name="Numata K."/>
            <person name="Arakawa K."/>
        </authorList>
    </citation>
    <scope>NUCLEOTIDE SEQUENCE [LARGE SCALE GENOMIC DNA]</scope>
</reference>
<dbReference type="Gene3D" id="1.20.140.150">
    <property type="match status" value="1"/>
</dbReference>
<keyword evidence="1" id="KW-1133">Transmembrane helix</keyword>
<dbReference type="STRING" id="151549.A0A4C1YQZ7"/>